<proteinExistence type="predicted"/>
<accession>A0AAN7LIN1</accession>
<sequence>MHKYHKDNEGSKGVDYNVEFSPFALVGYATNGDNANSSSCAENSICQSQILHQNQTYRNLLKVVKLWDITSIHPVSLLPYFYNENVAGTRLFNILYSNCIKEEDIGEPFCLCFLYRFENLQKGLDNTQEDSLI</sequence>
<dbReference type="AlphaFoldDB" id="A0AAN7LIN1"/>
<dbReference type="Proteomes" id="UP001346149">
    <property type="component" value="Unassembled WGS sequence"/>
</dbReference>
<keyword evidence="2" id="KW-1185">Reference proteome</keyword>
<evidence type="ECO:0000313" key="2">
    <source>
        <dbReference type="Proteomes" id="UP001346149"/>
    </source>
</evidence>
<gene>
    <name evidence="1" type="ORF">SAY86_020197</name>
</gene>
<name>A0AAN7LIN1_TRANT</name>
<organism evidence="1 2">
    <name type="scientific">Trapa natans</name>
    <name type="common">Water chestnut</name>
    <dbReference type="NCBI Taxonomy" id="22666"/>
    <lineage>
        <taxon>Eukaryota</taxon>
        <taxon>Viridiplantae</taxon>
        <taxon>Streptophyta</taxon>
        <taxon>Embryophyta</taxon>
        <taxon>Tracheophyta</taxon>
        <taxon>Spermatophyta</taxon>
        <taxon>Magnoliopsida</taxon>
        <taxon>eudicotyledons</taxon>
        <taxon>Gunneridae</taxon>
        <taxon>Pentapetalae</taxon>
        <taxon>rosids</taxon>
        <taxon>malvids</taxon>
        <taxon>Myrtales</taxon>
        <taxon>Lythraceae</taxon>
        <taxon>Trapa</taxon>
    </lineage>
</organism>
<comment type="caution">
    <text evidence="1">The sequence shown here is derived from an EMBL/GenBank/DDBJ whole genome shotgun (WGS) entry which is preliminary data.</text>
</comment>
<evidence type="ECO:0000313" key="1">
    <source>
        <dbReference type="EMBL" id="KAK4788878.1"/>
    </source>
</evidence>
<reference evidence="1 2" key="1">
    <citation type="journal article" date="2023" name="Hortic Res">
        <title>Pangenome of water caltrop reveals structural variations and asymmetric subgenome divergence after allopolyploidization.</title>
        <authorList>
            <person name="Zhang X."/>
            <person name="Chen Y."/>
            <person name="Wang L."/>
            <person name="Yuan Y."/>
            <person name="Fang M."/>
            <person name="Shi L."/>
            <person name="Lu R."/>
            <person name="Comes H.P."/>
            <person name="Ma Y."/>
            <person name="Chen Y."/>
            <person name="Huang G."/>
            <person name="Zhou Y."/>
            <person name="Zheng Z."/>
            <person name="Qiu Y."/>
        </authorList>
    </citation>
    <scope>NUCLEOTIDE SEQUENCE [LARGE SCALE GENOMIC DNA]</scope>
    <source>
        <strain evidence="1">F231</strain>
    </source>
</reference>
<protein>
    <submittedName>
        <fullName evidence="1">Uncharacterized protein</fullName>
    </submittedName>
</protein>
<dbReference type="EMBL" id="JAXQNO010000011">
    <property type="protein sequence ID" value="KAK4788878.1"/>
    <property type="molecule type" value="Genomic_DNA"/>
</dbReference>